<feature type="transmembrane region" description="Helical" evidence="11">
    <location>
        <begin position="43"/>
        <end position="68"/>
    </location>
</feature>
<evidence type="ECO:0000256" key="2">
    <source>
        <dbReference type="ARBA" id="ARBA00006434"/>
    </source>
</evidence>
<dbReference type="Gene3D" id="1.20.1730.10">
    <property type="entry name" value="Sodium/glucose cotransporter"/>
    <property type="match status" value="1"/>
</dbReference>
<evidence type="ECO:0000256" key="10">
    <source>
        <dbReference type="ARBA" id="ARBA00023201"/>
    </source>
</evidence>
<keyword evidence="9 11" id="KW-0472">Membrane</keyword>
<protein>
    <submittedName>
        <fullName evidence="12">Uncharacterized protein</fullName>
    </submittedName>
</protein>
<organism evidence="12 13">
    <name type="scientific">Rotaria magnacalcarata</name>
    <dbReference type="NCBI Taxonomy" id="392030"/>
    <lineage>
        <taxon>Eukaryota</taxon>
        <taxon>Metazoa</taxon>
        <taxon>Spiralia</taxon>
        <taxon>Gnathifera</taxon>
        <taxon>Rotifera</taxon>
        <taxon>Eurotatoria</taxon>
        <taxon>Bdelloidea</taxon>
        <taxon>Philodinida</taxon>
        <taxon>Philodinidae</taxon>
        <taxon>Rotaria</taxon>
    </lineage>
</organism>
<evidence type="ECO:0000256" key="5">
    <source>
        <dbReference type="ARBA" id="ARBA00022692"/>
    </source>
</evidence>
<dbReference type="InterPro" id="IPR038377">
    <property type="entry name" value="Na/Glc_symporter_sf"/>
</dbReference>
<dbReference type="Proteomes" id="UP000676336">
    <property type="component" value="Unassembled WGS sequence"/>
</dbReference>
<keyword evidence="8" id="KW-0406">Ion transport</keyword>
<feature type="transmembrane region" description="Helical" evidence="11">
    <location>
        <begin position="12"/>
        <end position="31"/>
    </location>
</feature>
<evidence type="ECO:0000256" key="4">
    <source>
        <dbReference type="ARBA" id="ARBA00022475"/>
    </source>
</evidence>
<evidence type="ECO:0000313" key="12">
    <source>
        <dbReference type="EMBL" id="CAF5202555.1"/>
    </source>
</evidence>
<keyword evidence="5 11" id="KW-0812">Transmembrane</keyword>
<name>A0A8S3IRY6_9BILA</name>
<keyword evidence="3" id="KW-0813">Transport</keyword>
<dbReference type="GO" id="GO:0005886">
    <property type="term" value="C:plasma membrane"/>
    <property type="evidence" value="ECO:0007669"/>
    <property type="project" value="UniProtKB-SubCell"/>
</dbReference>
<evidence type="ECO:0000256" key="9">
    <source>
        <dbReference type="ARBA" id="ARBA00023136"/>
    </source>
</evidence>
<sequence length="77" mass="7980">MASPKLSAVDYVILVVLLLASAVIGAIFGFVKSKKSSAKEFLLADGGMGVIPTALSIMVSFLSAITLLGTPSEVYLF</sequence>
<evidence type="ECO:0000256" key="7">
    <source>
        <dbReference type="ARBA" id="ARBA00023053"/>
    </source>
</evidence>
<keyword evidence="6 11" id="KW-1133">Transmembrane helix</keyword>
<keyword evidence="7" id="KW-0915">Sodium</keyword>
<reference evidence="12" key="1">
    <citation type="submission" date="2021-02" db="EMBL/GenBank/DDBJ databases">
        <authorList>
            <person name="Nowell W R."/>
        </authorList>
    </citation>
    <scope>NUCLEOTIDE SEQUENCE</scope>
</reference>
<comment type="caution">
    <text evidence="12">The sequence shown here is derived from an EMBL/GenBank/DDBJ whole genome shotgun (WGS) entry which is preliminary data.</text>
</comment>
<dbReference type="GO" id="GO:0015293">
    <property type="term" value="F:symporter activity"/>
    <property type="evidence" value="ECO:0007669"/>
    <property type="project" value="TreeGrafter"/>
</dbReference>
<dbReference type="PANTHER" id="PTHR42985:SF40">
    <property type="entry name" value="LD47995P-RELATED"/>
    <property type="match status" value="1"/>
</dbReference>
<comment type="subcellular location">
    <subcellularLocation>
        <location evidence="1">Cell membrane</location>
        <topology evidence="1">Multi-pass membrane protein</topology>
    </subcellularLocation>
</comment>
<feature type="non-terminal residue" evidence="12">
    <location>
        <position position="1"/>
    </location>
</feature>
<dbReference type="PROSITE" id="PS50283">
    <property type="entry name" value="NA_SOLUT_SYMP_3"/>
    <property type="match status" value="1"/>
</dbReference>
<proteinExistence type="inferred from homology"/>
<dbReference type="GO" id="GO:0006814">
    <property type="term" value="P:sodium ion transport"/>
    <property type="evidence" value="ECO:0007669"/>
    <property type="project" value="UniProtKB-KW"/>
</dbReference>
<evidence type="ECO:0000256" key="1">
    <source>
        <dbReference type="ARBA" id="ARBA00004651"/>
    </source>
</evidence>
<dbReference type="PANTHER" id="PTHR42985">
    <property type="entry name" value="SODIUM-COUPLED MONOCARBOXYLATE TRANSPORTER"/>
    <property type="match status" value="1"/>
</dbReference>
<keyword evidence="10" id="KW-0739">Sodium transport</keyword>
<dbReference type="AlphaFoldDB" id="A0A8S3IRY6"/>
<gene>
    <name evidence="12" type="ORF">SMN809_LOCUS75948</name>
</gene>
<keyword evidence="4" id="KW-1003">Cell membrane</keyword>
<accession>A0A8S3IRY6</accession>
<evidence type="ECO:0000256" key="6">
    <source>
        <dbReference type="ARBA" id="ARBA00022989"/>
    </source>
</evidence>
<dbReference type="InterPro" id="IPR001734">
    <property type="entry name" value="Na/solute_symporter"/>
</dbReference>
<evidence type="ECO:0000313" key="13">
    <source>
        <dbReference type="Proteomes" id="UP000676336"/>
    </source>
</evidence>
<dbReference type="EMBL" id="CAJOBI010333708">
    <property type="protein sequence ID" value="CAF5202555.1"/>
    <property type="molecule type" value="Genomic_DNA"/>
</dbReference>
<evidence type="ECO:0000256" key="11">
    <source>
        <dbReference type="SAM" id="Phobius"/>
    </source>
</evidence>
<dbReference type="InterPro" id="IPR051163">
    <property type="entry name" value="Sodium:Solute_Symporter_SSF"/>
</dbReference>
<evidence type="ECO:0000256" key="3">
    <source>
        <dbReference type="ARBA" id="ARBA00022448"/>
    </source>
</evidence>
<evidence type="ECO:0000256" key="8">
    <source>
        <dbReference type="ARBA" id="ARBA00023065"/>
    </source>
</evidence>
<comment type="similarity">
    <text evidence="2">Belongs to the sodium:solute symporter (SSF) (TC 2.A.21) family.</text>
</comment>